<gene>
    <name evidence="3" type="ORF">OHU27_21785</name>
</gene>
<feature type="compositionally biased region" description="Polar residues" evidence="1">
    <location>
        <begin position="81"/>
        <end position="92"/>
    </location>
</feature>
<accession>A0ABZ1J2P4</accession>
<keyword evidence="2" id="KW-1133">Transmembrane helix</keyword>
<keyword evidence="2" id="KW-0472">Membrane</keyword>
<evidence type="ECO:0000313" key="4">
    <source>
        <dbReference type="Proteomes" id="UP001622690"/>
    </source>
</evidence>
<keyword evidence="2" id="KW-0812">Transmembrane</keyword>
<evidence type="ECO:0000256" key="2">
    <source>
        <dbReference type="SAM" id="Phobius"/>
    </source>
</evidence>
<sequence length="408" mass="43552">MPVEHDQDPFETRLGHALRDAGDHFTTDRAALVDGGLARGRRQRLRRRTAVVGGVAGVALAGVGGTLLLPGGDAPAPRPGTSGQPSQQTLTAPVTAHEMTESLEKLLPKGKVSGQEAQGGADRAPAPYARLVFDDGKGAAAVVVGLDRIEAGSQQARQTVDCPDRALVRHDTCVTTRLSDGSRLKLFQGYVSNDRSSKTKLWSAELVTPAGQHVFVNELNAAAEKDAPVTRPEPPLSTARLKKLVTDPVWRGYVDSLPEDPVEAQEPPAQPSVDSVLDTFAALLPRKAKVVERGEDYSFLVLDDGEGRGYVQVDVQPGMGDVAGELFGEGSETLPDGTRVNFRENGGDKGVAGAVMWTVDTLRTDGFRVVVSALNAPTQHEAPSRTAPVLTEAQLRKIALSPQWDRYR</sequence>
<feature type="region of interest" description="Disordered" evidence="1">
    <location>
        <begin position="70"/>
        <end position="94"/>
    </location>
</feature>
<evidence type="ECO:0000313" key="3">
    <source>
        <dbReference type="EMBL" id="WTO84904.1"/>
    </source>
</evidence>
<reference evidence="3 4" key="1">
    <citation type="submission" date="2022-10" db="EMBL/GenBank/DDBJ databases">
        <title>The complete genomes of actinobacterial strains from the NBC collection.</title>
        <authorList>
            <person name="Joergensen T.S."/>
            <person name="Alvarez Arevalo M."/>
            <person name="Sterndorff E.B."/>
            <person name="Faurdal D."/>
            <person name="Vuksanovic O."/>
            <person name="Mourched A.-S."/>
            <person name="Charusanti P."/>
            <person name="Shaw S."/>
            <person name="Blin K."/>
            <person name="Weber T."/>
        </authorList>
    </citation>
    <scope>NUCLEOTIDE SEQUENCE [LARGE SCALE GENOMIC DNA]</scope>
    <source>
        <strain evidence="3 4">NBC_00206</strain>
    </source>
</reference>
<evidence type="ECO:0000256" key="1">
    <source>
        <dbReference type="SAM" id="MobiDB-lite"/>
    </source>
</evidence>
<protein>
    <recommendedName>
        <fullName evidence="5">MucB/RseB N-terminal domain-containing protein</fullName>
    </recommendedName>
</protein>
<evidence type="ECO:0008006" key="5">
    <source>
        <dbReference type="Google" id="ProtNLM"/>
    </source>
</evidence>
<dbReference type="RefSeq" id="WP_406258530.1">
    <property type="nucleotide sequence ID" value="NZ_CP108125.1"/>
</dbReference>
<dbReference type="EMBL" id="CP108125">
    <property type="protein sequence ID" value="WTO84904.1"/>
    <property type="molecule type" value="Genomic_DNA"/>
</dbReference>
<name>A0ABZ1J2P4_9ACTN</name>
<organism evidence="3 4">
    <name type="scientific">Streptomyces nigra</name>
    <dbReference type="NCBI Taxonomy" id="1827580"/>
    <lineage>
        <taxon>Bacteria</taxon>
        <taxon>Bacillati</taxon>
        <taxon>Actinomycetota</taxon>
        <taxon>Actinomycetes</taxon>
        <taxon>Kitasatosporales</taxon>
        <taxon>Streptomycetaceae</taxon>
        <taxon>Streptomyces</taxon>
    </lineage>
</organism>
<proteinExistence type="predicted"/>
<dbReference type="Proteomes" id="UP001622690">
    <property type="component" value="Chromosome"/>
</dbReference>
<keyword evidence="4" id="KW-1185">Reference proteome</keyword>
<feature type="transmembrane region" description="Helical" evidence="2">
    <location>
        <begin position="49"/>
        <end position="69"/>
    </location>
</feature>